<feature type="transmembrane region" description="Helical" evidence="8">
    <location>
        <begin position="332"/>
        <end position="354"/>
    </location>
</feature>
<name>A0ABQ3KYT5_9ALTE</name>
<evidence type="ECO:0000259" key="9">
    <source>
        <dbReference type="Pfam" id="PF00999"/>
    </source>
</evidence>
<keyword evidence="5 8" id="KW-1133">Transmembrane helix</keyword>
<feature type="domain" description="Cation/H+ exchanger transmembrane" evidence="9">
    <location>
        <begin position="20"/>
        <end position="379"/>
    </location>
</feature>
<comment type="subcellular location">
    <subcellularLocation>
        <location evidence="1">Membrane</location>
        <topology evidence="1">Multi-pass membrane protein</topology>
    </subcellularLocation>
</comment>
<dbReference type="InterPro" id="IPR006153">
    <property type="entry name" value="Cation/H_exchanger_TM"/>
</dbReference>
<evidence type="ECO:0000256" key="8">
    <source>
        <dbReference type="SAM" id="Phobius"/>
    </source>
</evidence>
<evidence type="ECO:0000256" key="3">
    <source>
        <dbReference type="ARBA" id="ARBA00022449"/>
    </source>
</evidence>
<reference evidence="11" key="1">
    <citation type="journal article" date="2019" name="Int. J. Syst. Evol. Microbiol.">
        <title>The Global Catalogue of Microorganisms (GCM) 10K type strain sequencing project: providing services to taxonomists for standard genome sequencing and annotation.</title>
        <authorList>
            <consortium name="The Broad Institute Genomics Platform"/>
            <consortium name="The Broad Institute Genome Sequencing Center for Infectious Disease"/>
            <person name="Wu L."/>
            <person name="Ma J."/>
        </authorList>
    </citation>
    <scope>NUCLEOTIDE SEQUENCE [LARGE SCALE GENOMIC DNA]</scope>
    <source>
        <strain evidence="11">CGMCC 1.7003</strain>
    </source>
</reference>
<dbReference type="SUPFAM" id="SSF52402">
    <property type="entry name" value="Adenine nucleotide alpha hydrolases-like"/>
    <property type="match status" value="1"/>
</dbReference>
<feature type="transmembrane region" description="Helical" evidence="8">
    <location>
        <begin position="149"/>
        <end position="170"/>
    </location>
</feature>
<evidence type="ECO:0000256" key="5">
    <source>
        <dbReference type="ARBA" id="ARBA00022989"/>
    </source>
</evidence>
<feature type="transmembrane region" description="Helical" evidence="8">
    <location>
        <begin position="182"/>
        <end position="205"/>
    </location>
</feature>
<proteinExistence type="predicted"/>
<feature type="transmembrane region" description="Helical" evidence="8">
    <location>
        <begin position="272"/>
        <end position="292"/>
    </location>
</feature>
<feature type="transmembrane region" description="Helical" evidence="8">
    <location>
        <begin position="217"/>
        <end position="236"/>
    </location>
</feature>
<dbReference type="Gene3D" id="1.20.1530.20">
    <property type="match status" value="1"/>
</dbReference>
<feature type="transmembrane region" description="Helical" evidence="8">
    <location>
        <begin position="117"/>
        <end position="137"/>
    </location>
</feature>
<dbReference type="Proteomes" id="UP000659697">
    <property type="component" value="Unassembled WGS sequence"/>
</dbReference>
<gene>
    <name evidence="10" type="ORF">GCM10010919_22230</name>
</gene>
<protein>
    <submittedName>
        <fullName evidence="10">Sodium:proton antiporter</fullName>
    </submittedName>
</protein>
<keyword evidence="7 8" id="KW-0472">Membrane</keyword>
<dbReference type="RefSeq" id="WP_189433085.1">
    <property type="nucleotide sequence ID" value="NZ_BNAO01000005.1"/>
</dbReference>
<keyword evidence="4 8" id="KW-0812">Transmembrane</keyword>
<dbReference type="EMBL" id="BNAO01000005">
    <property type="protein sequence ID" value="GHG71168.1"/>
    <property type="molecule type" value="Genomic_DNA"/>
</dbReference>
<dbReference type="PANTHER" id="PTHR43562">
    <property type="entry name" value="NAPA-TYPE SODIUM/HYDROGEN ANTIPORTER"/>
    <property type="match status" value="1"/>
</dbReference>
<keyword evidence="11" id="KW-1185">Reference proteome</keyword>
<feature type="transmembrane region" description="Helical" evidence="8">
    <location>
        <begin position="360"/>
        <end position="380"/>
    </location>
</feature>
<dbReference type="Gene3D" id="3.40.50.620">
    <property type="entry name" value="HUPs"/>
    <property type="match status" value="1"/>
</dbReference>
<dbReference type="InterPro" id="IPR014729">
    <property type="entry name" value="Rossmann-like_a/b/a_fold"/>
</dbReference>
<feature type="transmembrane region" description="Helical" evidence="8">
    <location>
        <begin position="36"/>
        <end position="54"/>
    </location>
</feature>
<evidence type="ECO:0000256" key="6">
    <source>
        <dbReference type="ARBA" id="ARBA00023065"/>
    </source>
</evidence>
<dbReference type="CDD" id="cd00293">
    <property type="entry name" value="USP-like"/>
    <property type="match status" value="1"/>
</dbReference>
<keyword evidence="2" id="KW-0813">Transport</keyword>
<organism evidence="10 11">
    <name type="scientific">Alishewanella longhuensis</name>
    <dbReference type="NCBI Taxonomy" id="1091037"/>
    <lineage>
        <taxon>Bacteria</taxon>
        <taxon>Pseudomonadati</taxon>
        <taxon>Pseudomonadota</taxon>
        <taxon>Gammaproteobacteria</taxon>
        <taxon>Alteromonadales</taxon>
        <taxon>Alteromonadaceae</taxon>
        <taxon>Alishewanella</taxon>
    </lineage>
</organism>
<comment type="caution">
    <text evidence="10">The sequence shown here is derived from an EMBL/GenBank/DDBJ whole genome shotgun (WGS) entry which is preliminary data.</text>
</comment>
<evidence type="ECO:0000313" key="10">
    <source>
        <dbReference type="EMBL" id="GHG71168.1"/>
    </source>
</evidence>
<evidence type="ECO:0000313" key="11">
    <source>
        <dbReference type="Proteomes" id="UP000659697"/>
    </source>
</evidence>
<keyword evidence="3" id="KW-0050">Antiport</keyword>
<dbReference type="PANTHER" id="PTHR43562:SF4">
    <property type="entry name" value="NA(+)_H(+) ANTIPORTER NHAS5"/>
    <property type="match status" value="1"/>
</dbReference>
<evidence type="ECO:0000256" key="2">
    <source>
        <dbReference type="ARBA" id="ARBA00022448"/>
    </source>
</evidence>
<feature type="transmembrane region" description="Helical" evidence="8">
    <location>
        <begin position="60"/>
        <end position="79"/>
    </location>
</feature>
<evidence type="ECO:0000256" key="7">
    <source>
        <dbReference type="ARBA" id="ARBA00023136"/>
    </source>
</evidence>
<evidence type="ECO:0000256" key="1">
    <source>
        <dbReference type="ARBA" id="ARBA00004141"/>
    </source>
</evidence>
<sequence length="668" mass="73024">MENLLPITNPVIVFALVASLILLCPLLLARYRLPGMLGLLFAGALLGPNALNVLARDQSFVLFGTVGLLYIMFIAALEIDMQQLKRSKSHTLLFGLLTFIIPQATGTAIALLLGFDWLAAILLASMFASHTLLAYPIASRLGISRNPAVTTAVGGTIITDTLALLVLAVIATMAKGELGEHYWLQLGISLSLYILAILFLLPKLARWFFRSVGGDGVAEFVFVLATVFICASFSHLAGAEPIIGAFLAGLALNRIIPHNSTLMNRLQFTGEAIFIPFFLLSVGMLLDVGIFFASARAWVIAFAMVATVILTKWAAAELCRLFLGYSKPQARVVFGLSVAQAAATLAATMVGYEIGLFDEAVVNGAILMILVTCFLAPWLVDRYGRKMALSQQQLPEDSLAEQRIMVALSPEQPAEPFLQLAKWLRKPGSVQPVYAMTIVEEQHSQDAKLQHAEQLLANAVSYLATANISAASKLRIDLNITDGILRTRRELRASEVIVGWSEHSSTSELLFGSMLSRLLADPAYTLLVKRQVAPLQHGKRLCWLLPPNADLEAGSAEALQLIKRLCQQLGLTLQIYCQPEQQTRLKLRLKALPDTQWHTAADWLQLPALLQKHTAAGDLLVLYGVRKDGLAWNNHLPEVQNQLAQQLPAVNLLVIYPAEPQDLPLINR</sequence>
<dbReference type="Pfam" id="PF00999">
    <property type="entry name" value="Na_H_Exchanger"/>
    <property type="match status" value="1"/>
</dbReference>
<keyword evidence="6" id="KW-0406">Ion transport</keyword>
<feature type="transmembrane region" description="Helical" evidence="8">
    <location>
        <begin position="298"/>
        <end position="323"/>
    </location>
</feature>
<feature type="transmembrane region" description="Helical" evidence="8">
    <location>
        <begin position="91"/>
        <end position="111"/>
    </location>
</feature>
<accession>A0ABQ3KYT5</accession>
<evidence type="ECO:0000256" key="4">
    <source>
        <dbReference type="ARBA" id="ARBA00022692"/>
    </source>
</evidence>
<feature type="transmembrane region" description="Helical" evidence="8">
    <location>
        <begin position="12"/>
        <end position="29"/>
    </location>
</feature>
<dbReference type="InterPro" id="IPR038770">
    <property type="entry name" value="Na+/solute_symporter_sf"/>
</dbReference>